<comment type="caution">
    <text evidence="10">The sequence shown here is derived from an EMBL/GenBank/DDBJ whole genome shotgun (WGS) entry which is preliminary data.</text>
</comment>
<dbReference type="GO" id="GO:0005634">
    <property type="term" value="C:nucleus"/>
    <property type="evidence" value="ECO:0007669"/>
    <property type="project" value="UniProtKB-SubCell"/>
</dbReference>
<evidence type="ECO:0000256" key="5">
    <source>
        <dbReference type="ARBA" id="ARBA00022833"/>
    </source>
</evidence>
<evidence type="ECO:0000256" key="4">
    <source>
        <dbReference type="ARBA" id="ARBA00022771"/>
    </source>
</evidence>
<evidence type="ECO:0000259" key="9">
    <source>
        <dbReference type="PROSITE" id="PS50157"/>
    </source>
</evidence>
<evidence type="ECO:0000313" key="11">
    <source>
        <dbReference type="Proteomes" id="UP000887013"/>
    </source>
</evidence>
<evidence type="ECO:0000313" key="10">
    <source>
        <dbReference type="EMBL" id="GFT62648.1"/>
    </source>
</evidence>
<dbReference type="AlphaFoldDB" id="A0A8X6PEP0"/>
<dbReference type="PANTHER" id="PTHR24406">
    <property type="entry name" value="TRANSCRIPTIONAL REPRESSOR CTCFL-RELATED"/>
    <property type="match status" value="1"/>
</dbReference>
<feature type="compositionally biased region" description="Low complexity" evidence="8">
    <location>
        <begin position="445"/>
        <end position="457"/>
    </location>
</feature>
<dbReference type="Proteomes" id="UP000887013">
    <property type="component" value="Unassembled WGS sequence"/>
</dbReference>
<proteinExistence type="predicted"/>
<dbReference type="SMART" id="SM00355">
    <property type="entry name" value="ZnF_C2H2"/>
    <property type="match status" value="4"/>
</dbReference>
<evidence type="ECO:0000256" key="6">
    <source>
        <dbReference type="ARBA" id="ARBA00023242"/>
    </source>
</evidence>
<gene>
    <name evidence="10" type="ORF">NPIL_552041</name>
</gene>
<feature type="compositionally biased region" description="Low complexity" evidence="8">
    <location>
        <begin position="427"/>
        <end position="438"/>
    </location>
</feature>
<dbReference type="InterPro" id="IPR013087">
    <property type="entry name" value="Znf_C2H2_type"/>
</dbReference>
<dbReference type="InterPro" id="IPR050888">
    <property type="entry name" value="ZnF_C2H2-type_TF"/>
</dbReference>
<feature type="compositionally biased region" description="Polar residues" evidence="8">
    <location>
        <begin position="486"/>
        <end position="507"/>
    </location>
</feature>
<feature type="domain" description="C2H2-type" evidence="9">
    <location>
        <begin position="537"/>
        <end position="561"/>
    </location>
</feature>
<keyword evidence="2" id="KW-0479">Metal-binding</keyword>
<dbReference type="PROSITE" id="PS00028">
    <property type="entry name" value="ZINC_FINGER_C2H2_1"/>
    <property type="match status" value="3"/>
</dbReference>
<sequence length="865" mass="95516">MPLLLTGPPLSYEFVFTFDLFQFNSLFIIIHLIIDNLFVIMETPKLSKDSLSPNDSTSQGDLSSTPVALRTRLNSAQISYRDAALIGQCKICRFMFEDVSKLRVHVLNHKPNTKRRKALEAIDSVCHSTATPKKVPTIHTSQPPAQTQLFDKFKSVFPEIFNEEDNFVPVTSTPKIQQLPIIPQSVPTPPSVPAISPLQEDVISTLYQIVSSVSKYIEKTSTICAHNSSLSSSPSFKSSRISSTLPAVSISLPPSASSEIPKDITNNNSNSSSLNDNCSKIEVTENISSMETSDSAKINPCNITIFDEIENIIQSFSKSPDERHSPDILELILPSSQESMDETMQVLPEDPICGETDFNFLKRVSPPLNGPPKTPAFPKTSYAQAVKNVLAKCPYCEKKFYSQMTCNKHIEDLHHPGQIHVSESKNLKNSSSSSSNLKPKFQIPKNSSSNATSSKFSKVQDPLKNQTTPASNSKSLNPRALFKKPSITSGPAKSISSQNISKTSAPKNSDRKIVKIKDPPKKIFTPAFMPVLPDYKFFCRHCNDYFPSHLSLTDHLRKSHSITVKSFNSSFQSKAINLSPNSPPAPSTVETQLKGDDVIVPHIEDHQDLLPPLTAALKNFYIPDPNNISAKIPPAPVIRQNIARIISSSPITDSPASTSEPMIDTTVVDIHQPASSSASTSPPRKCNLCEFIAKNRKGLKLHFFRKHKYQQISNNISIKDPDQISILPSSQSGSNINSKIPSDSPTVDVGTFSPDVVKKKVTFQVPPNSDSQDFTDNVNFHFKTKNKDSVANRGQLKIPFVSFLDSNLKFAFPLHTSLNCPIEGCSAVFGTKYIGFLKPTPLSKKAFDVFHKQKPKKVLYFCSVL</sequence>
<keyword evidence="5" id="KW-0862">Zinc</keyword>
<evidence type="ECO:0000256" key="8">
    <source>
        <dbReference type="SAM" id="MobiDB-lite"/>
    </source>
</evidence>
<dbReference type="EMBL" id="BMAW01019305">
    <property type="protein sequence ID" value="GFT62648.1"/>
    <property type="molecule type" value="Genomic_DNA"/>
</dbReference>
<comment type="subcellular location">
    <subcellularLocation>
        <location evidence="1">Nucleus</location>
    </subcellularLocation>
</comment>
<accession>A0A8X6PEP0</accession>
<dbReference type="PROSITE" id="PS50157">
    <property type="entry name" value="ZINC_FINGER_C2H2_2"/>
    <property type="match status" value="1"/>
</dbReference>
<keyword evidence="11" id="KW-1185">Reference proteome</keyword>
<evidence type="ECO:0000256" key="7">
    <source>
        <dbReference type="PROSITE-ProRule" id="PRU00042"/>
    </source>
</evidence>
<evidence type="ECO:0000256" key="1">
    <source>
        <dbReference type="ARBA" id="ARBA00004123"/>
    </source>
</evidence>
<protein>
    <recommendedName>
        <fullName evidence="9">C2H2-type domain-containing protein</fullName>
    </recommendedName>
</protein>
<organism evidence="10 11">
    <name type="scientific">Nephila pilipes</name>
    <name type="common">Giant wood spider</name>
    <name type="synonym">Nephila maculata</name>
    <dbReference type="NCBI Taxonomy" id="299642"/>
    <lineage>
        <taxon>Eukaryota</taxon>
        <taxon>Metazoa</taxon>
        <taxon>Ecdysozoa</taxon>
        <taxon>Arthropoda</taxon>
        <taxon>Chelicerata</taxon>
        <taxon>Arachnida</taxon>
        <taxon>Araneae</taxon>
        <taxon>Araneomorphae</taxon>
        <taxon>Entelegynae</taxon>
        <taxon>Araneoidea</taxon>
        <taxon>Nephilidae</taxon>
        <taxon>Nephila</taxon>
    </lineage>
</organism>
<name>A0A8X6PEP0_NEPPI</name>
<evidence type="ECO:0000256" key="3">
    <source>
        <dbReference type="ARBA" id="ARBA00022737"/>
    </source>
</evidence>
<evidence type="ECO:0000256" key="2">
    <source>
        <dbReference type="ARBA" id="ARBA00022723"/>
    </source>
</evidence>
<feature type="compositionally biased region" description="Polar residues" evidence="8">
    <location>
        <begin position="463"/>
        <end position="476"/>
    </location>
</feature>
<dbReference type="GO" id="GO:0008270">
    <property type="term" value="F:zinc ion binding"/>
    <property type="evidence" value="ECO:0007669"/>
    <property type="project" value="UniProtKB-KW"/>
</dbReference>
<keyword evidence="6" id="KW-0539">Nucleus</keyword>
<keyword evidence="3" id="KW-0677">Repeat</keyword>
<reference evidence="10" key="1">
    <citation type="submission" date="2020-08" db="EMBL/GenBank/DDBJ databases">
        <title>Multicomponent nature underlies the extraordinary mechanical properties of spider dragline silk.</title>
        <authorList>
            <person name="Kono N."/>
            <person name="Nakamura H."/>
            <person name="Mori M."/>
            <person name="Yoshida Y."/>
            <person name="Ohtoshi R."/>
            <person name="Malay A.D."/>
            <person name="Moran D.A.P."/>
            <person name="Tomita M."/>
            <person name="Numata K."/>
            <person name="Arakawa K."/>
        </authorList>
    </citation>
    <scope>NUCLEOTIDE SEQUENCE</scope>
</reference>
<feature type="region of interest" description="Disordered" evidence="8">
    <location>
        <begin position="252"/>
        <end position="274"/>
    </location>
</feature>
<keyword evidence="4 7" id="KW-0863">Zinc-finger</keyword>
<feature type="region of interest" description="Disordered" evidence="8">
    <location>
        <begin position="425"/>
        <end position="514"/>
    </location>
</feature>